<evidence type="ECO:0008006" key="3">
    <source>
        <dbReference type="Google" id="ProtNLM"/>
    </source>
</evidence>
<sequence length="416" mass="45502">GRQCNAVCFVEMHKKAAVEQGIRTEVAKDGGEAIFVLKHLAATSWERMLGESQCKAFRAATLHLQRGNLVVVTAHLFPGDTLGGANAERLRSVGHFVTTLADPWVIIGDWNLSTEQLQASQFMQLVDGIIVKPDVDITCSTASGSSLIDFAVAKRGFEAFLQLRACLQVPWKTHVGLELDIASGREQWWHQVLAVPRALPPLERPRRAPLEGSKRARRMLAQRRRRRGDLDPNLRAAFDDLAKGVEVASSQGPSEVEVAFHIPPEAWDLAACAVASQPRAPPRVGEAWAVPAGSGVGAVNDLYGRWVSALEETVLQVEGADDTTRRLLTPRKHNSDHQQRLTTVETIGRMMEQGESQPKDVIFGKRMCTADVKAWTAAVHSSTRAAAELEELGAVVERTRELVQRAFARSLAAAGQ</sequence>
<feature type="non-terminal residue" evidence="1">
    <location>
        <position position="1"/>
    </location>
</feature>
<dbReference type="EMBL" id="CAUYUJ010008830">
    <property type="protein sequence ID" value="CAK0825067.1"/>
    <property type="molecule type" value="Genomic_DNA"/>
</dbReference>
<evidence type="ECO:0000313" key="2">
    <source>
        <dbReference type="Proteomes" id="UP001189429"/>
    </source>
</evidence>
<keyword evidence="2" id="KW-1185">Reference proteome</keyword>
<dbReference type="Gene3D" id="3.60.10.10">
    <property type="entry name" value="Endonuclease/exonuclease/phosphatase"/>
    <property type="match status" value="1"/>
</dbReference>
<name>A0ABN9S1S4_9DINO</name>
<dbReference type="SUPFAM" id="SSF56219">
    <property type="entry name" value="DNase I-like"/>
    <property type="match status" value="1"/>
</dbReference>
<gene>
    <name evidence="1" type="ORF">PCOR1329_LOCUS25300</name>
</gene>
<organism evidence="1 2">
    <name type="scientific">Prorocentrum cordatum</name>
    <dbReference type="NCBI Taxonomy" id="2364126"/>
    <lineage>
        <taxon>Eukaryota</taxon>
        <taxon>Sar</taxon>
        <taxon>Alveolata</taxon>
        <taxon>Dinophyceae</taxon>
        <taxon>Prorocentrales</taxon>
        <taxon>Prorocentraceae</taxon>
        <taxon>Prorocentrum</taxon>
    </lineage>
</organism>
<evidence type="ECO:0000313" key="1">
    <source>
        <dbReference type="EMBL" id="CAK0825067.1"/>
    </source>
</evidence>
<protein>
    <recommendedName>
        <fullName evidence="3">Endonuclease/exonuclease/phosphatase domain-containing protein</fullName>
    </recommendedName>
</protein>
<accession>A0ABN9S1S4</accession>
<comment type="caution">
    <text evidence="1">The sequence shown here is derived from an EMBL/GenBank/DDBJ whole genome shotgun (WGS) entry which is preliminary data.</text>
</comment>
<feature type="non-terminal residue" evidence="1">
    <location>
        <position position="416"/>
    </location>
</feature>
<reference evidence="1" key="1">
    <citation type="submission" date="2023-10" db="EMBL/GenBank/DDBJ databases">
        <authorList>
            <person name="Chen Y."/>
            <person name="Shah S."/>
            <person name="Dougan E. K."/>
            <person name="Thang M."/>
            <person name="Chan C."/>
        </authorList>
    </citation>
    <scope>NUCLEOTIDE SEQUENCE [LARGE SCALE GENOMIC DNA]</scope>
</reference>
<proteinExistence type="predicted"/>
<dbReference type="InterPro" id="IPR036691">
    <property type="entry name" value="Endo/exonu/phosph_ase_sf"/>
</dbReference>
<dbReference type="Proteomes" id="UP001189429">
    <property type="component" value="Unassembled WGS sequence"/>
</dbReference>